<feature type="transmembrane region" description="Helical" evidence="8">
    <location>
        <begin position="45"/>
        <end position="68"/>
    </location>
</feature>
<comment type="similarity">
    <text evidence="2 8">Belongs to the lactate permease family.</text>
</comment>
<evidence type="ECO:0000256" key="8">
    <source>
        <dbReference type="RuleBase" id="RU365092"/>
    </source>
</evidence>
<dbReference type="PANTHER" id="PTHR30003">
    <property type="entry name" value="L-LACTATE PERMEASE"/>
    <property type="match status" value="1"/>
</dbReference>
<evidence type="ECO:0000256" key="6">
    <source>
        <dbReference type="ARBA" id="ARBA00022989"/>
    </source>
</evidence>
<evidence type="ECO:0000256" key="2">
    <source>
        <dbReference type="ARBA" id="ARBA00010100"/>
    </source>
</evidence>
<dbReference type="AlphaFoldDB" id="A0A1G7ZBR1"/>
<dbReference type="Pfam" id="PF02652">
    <property type="entry name" value="Lactate_perm"/>
    <property type="match status" value="1"/>
</dbReference>
<sequence length="577" mass="62361">MTYLQNYNPTGNFWFSVFLAAVPILTLLYFLALHPHKAKNGERILGIYAPYAAAIAVVVTFFICVFVMKMPAASTAAAFGYGVISGLFPIGWIVFGAIFLYTMTVVTGRFEIVKDSIAGITPDRRLQALLVSFSFGAFIEGASGFGTPVAVAGAIMVGLGFRPLTAAVVCLIANTAPVAWGAIGTPVLTLAKVTGIPDGMITMMAGRQLPFFSILIPFWLVATLVIMEKGKLKEVFEVWPAILVTGASFAVTQFLMAEAQMTMLVDIGSGIMSIIITSIFLKIWKPKNVITNEMAYAKLEGRDPGKPKVIPKHPLPVLLQAWMPWIFLAIFVAMWGVPDIKAWLTSLFNPSFNIPYLHGLVFKTAPVTAGAVAKTGEAAVFSFNIFTMAGTGILIAAFITGILFLRVTAAQWKEILVTTIVRLKIPLSVISLVIGLSYMTKYAGTDVILALAFAKTGTFYPFFAVMIGWLGVFLTGSDTASNSLFGNLQLVTAQQLHLDPLLMVTANSTGGVMGKMIDAQSITVATAACYADADEGVRNIGVIFRKVFWHSVVLAMLMGVLVWLQAYVFTWMIPVMK</sequence>
<evidence type="ECO:0000313" key="9">
    <source>
        <dbReference type="EMBL" id="SDH06128.1"/>
    </source>
</evidence>
<dbReference type="PANTHER" id="PTHR30003:SF0">
    <property type="entry name" value="GLYCOLATE PERMEASE GLCA-RELATED"/>
    <property type="match status" value="1"/>
</dbReference>
<feature type="transmembrane region" description="Helical" evidence="8">
    <location>
        <begin position="164"/>
        <end position="188"/>
    </location>
</feature>
<dbReference type="OrthoDB" id="9761056at2"/>
<name>A0A1G7ZBR1_9FIRM</name>
<dbReference type="GO" id="GO:0015129">
    <property type="term" value="F:lactate transmembrane transporter activity"/>
    <property type="evidence" value="ECO:0007669"/>
    <property type="project" value="UniProtKB-UniRule"/>
</dbReference>
<dbReference type="STRING" id="1121419.SAMN05443529_10968"/>
<feature type="transmembrane region" description="Helical" evidence="8">
    <location>
        <begin position="80"/>
        <end position="107"/>
    </location>
</feature>
<proteinExistence type="inferred from homology"/>
<keyword evidence="5 8" id="KW-0812">Transmembrane</keyword>
<evidence type="ECO:0000256" key="1">
    <source>
        <dbReference type="ARBA" id="ARBA00004651"/>
    </source>
</evidence>
<feature type="transmembrane region" description="Helical" evidence="8">
    <location>
        <begin position="128"/>
        <end position="158"/>
    </location>
</feature>
<evidence type="ECO:0000256" key="5">
    <source>
        <dbReference type="ARBA" id="ARBA00022692"/>
    </source>
</evidence>
<comment type="function">
    <text evidence="8">Uptake of L-lactate across the membrane. Can also transport D-lactate and glycolate.</text>
</comment>
<reference evidence="10" key="1">
    <citation type="submission" date="2016-10" db="EMBL/GenBank/DDBJ databases">
        <authorList>
            <person name="Varghese N."/>
            <person name="Submissions S."/>
        </authorList>
    </citation>
    <scope>NUCLEOTIDE SEQUENCE [LARGE SCALE GENOMIC DNA]</scope>
    <source>
        <strain evidence="10">DSM 8344</strain>
    </source>
</reference>
<dbReference type="Proteomes" id="UP000198656">
    <property type="component" value="Unassembled WGS sequence"/>
</dbReference>
<keyword evidence="7 8" id="KW-0472">Membrane</keyword>
<comment type="subcellular location">
    <subcellularLocation>
        <location evidence="1 8">Cell membrane</location>
        <topology evidence="1 8">Multi-pass membrane protein</topology>
    </subcellularLocation>
</comment>
<evidence type="ECO:0000313" key="10">
    <source>
        <dbReference type="Proteomes" id="UP000198656"/>
    </source>
</evidence>
<feature type="transmembrane region" description="Helical" evidence="8">
    <location>
        <begin position="209"/>
        <end position="226"/>
    </location>
</feature>
<keyword evidence="10" id="KW-1185">Reference proteome</keyword>
<dbReference type="GO" id="GO:0015295">
    <property type="term" value="F:solute:proton symporter activity"/>
    <property type="evidence" value="ECO:0007669"/>
    <property type="project" value="TreeGrafter"/>
</dbReference>
<feature type="transmembrane region" description="Helical" evidence="8">
    <location>
        <begin position="385"/>
        <end position="407"/>
    </location>
</feature>
<feature type="transmembrane region" description="Helical" evidence="8">
    <location>
        <begin position="12"/>
        <end position="33"/>
    </location>
</feature>
<feature type="transmembrane region" description="Helical" evidence="8">
    <location>
        <begin position="264"/>
        <end position="284"/>
    </location>
</feature>
<evidence type="ECO:0000256" key="7">
    <source>
        <dbReference type="ARBA" id="ARBA00023136"/>
    </source>
</evidence>
<dbReference type="NCBIfam" id="TIGR00795">
    <property type="entry name" value="lctP"/>
    <property type="match status" value="1"/>
</dbReference>
<evidence type="ECO:0000256" key="3">
    <source>
        <dbReference type="ARBA" id="ARBA00022448"/>
    </source>
</evidence>
<feature type="transmembrane region" description="Helical" evidence="8">
    <location>
        <begin position="459"/>
        <end position="476"/>
    </location>
</feature>
<gene>
    <name evidence="9" type="ORF">SAMN05443529_10968</name>
</gene>
<dbReference type="RefSeq" id="WP_092332732.1">
    <property type="nucleotide sequence ID" value="NZ_FNCP01000009.1"/>
</dbReference>
<keyword evidence="3 8" id="KW-0813">Transport</keyword>
<protein>
    <recommendedName>
        <fullName evidence="8">L-lactate permease</fullName>
    </recommendedName>
</protein>
<feature type="transmembrane region" description="Helical" evidence="8">
    <location>
        <begin position="419"/>
        <end position="439"/>
    </location>
</feature>
<keyword evidence="4 8" id="KW-1003">Cell membrane</keyword>
<feature type="transmembrane region" description="Helical" evidence="8">
    <location>
        <begin position="238"/>
        <end position="257"/>
    </location>
</feature>
<dbReference type="GO" id="GO:0005886">
    <property type="term" value="C:plasma membrane"/>
    <property type="evidence" value="ECO:0007669"/>
    <property type="project" value="UniProtKB-SubCell"/>
</dbReference>
<feature type="transmembrane region" description="Helical" evidence="8">
    <location>
        <begin position="547"/>
        <end position="573"/>
    </location>
</feature>
<accession>A0A1G7ZBR1</accession>
<dbReference type="EMBL" id="FNCP01000009">
    <property type="protein sequence ID" value="SDH06128.1"/>
    <property type="molecule type" value="Genomic_DNA"/>
</dbReference>
<evidence type="ECO:0000256" key="4">
    <source>
        <dbReference type="ARBA" id="ARBA00022475"/>
    </source>
</evidence>
<organism evidence="9 10">
    <name type="scientific">Desulfosporosinus hippei DSM 8344</name>
    <dbReference type="NCBI Taxonomy" id="1121419"/>
    <lineage>
        <taxon>Bacteria</taxon>
        <taxon>Bacillati</taxon>
        <taxon>Bacillota</taxon>
        <taxon>Clostridia</taxon>
        <taxon>Eubacteriales</taxon>
        <taxon>Desulfitobacteriaceae</taxon>
        <taxon>Desulfosporosinus</taxon>
    </lineage>
</organism>
<keyword evidence="6 8" id="KW-1133">Transmembrane helix</keyword>
<feature type="transmembrane region" description="Helical" evidence="8">
    <location>
        <begin position="322"/>
        <end position="344"/>
    </location>
</feature>
<dbReference type="InterPro" id="IPR003804">
    <property type="entry name" value="Lactate_perm"/>
</dbReference>